<dbReference type="CDD" id="cd00038">
    <property type="entry name" value="CAP_ED"/>
    <property type="match status" value="1"/>
</dbReference>
<dbReference type="InterPro" id="IPR000595">
    <property type="entry name" value="cNMP-bd_dom"/>
</dbReference>
<reference evidence="2" key="1">
    <citation type="submission" date="2020-10" db="EMBL/GenBank/DDBJ databases">
        <authorList>
            <person name="Gilroy R."/>
        </authorList>
    </citation>
    <scope>NUCLEOTIDE SEQUENCE</scope>
    <source>
        <strain evidence="2">10532</strain>
    </source>
</reference>
<dbReference type="SMART" id="SM00100">
    <property type="entry name" value="cNMP"/>
    <property type="match status" value="1"/>
</dbReference>
<reference evidence="2" key="2">
    <citation type="journal article" date="2021" name="PeerJ">
        <title>Extensive microbial diversity within the chicken gut microbiome revealed by metagenomics and culture.</title>
        <authorList>
            <person name="Gilroy R."/>
            <person name="Ravi A."/>
            <person name="Getino M."/>
            <person name="Pursley I."/>
            <person name="Horton D.L."/>
            <person name="Alikhan N.F."/>
            <person name="Baker D."/>
            <person name="Gharbi K."/>
            <person name="Hall N."/>
            <person name="Watson M."/>
            <person name="Adriaenssens E.M."/>
            <person name="Foster-Nyarko E."/>
            <person name="Jarju S."/>
            <person name="Secka A."/>
            <person name="Antonio M."/>
            <person name="Oren A."/>
            <person name="Chaudhuri R.R."/>
            <person name="La Ragione R."/>
            <person name="Hildebrand F."/>
            <person name="Pallen M.J."/>
        </authorList>
    </citation>
    <scope>NUCLEOTIDE SEQUENCE</scope>
    <source>
        <strain evidence="2">10532</strain>
    </source>
</reference>
<organism evidence="2 3">
    <name type="scientific">Candidatus Gallitreponema excrementavium</name>
    <dbReference type="NCBI Taxonomy" id="2840840"/>
    <lineage>
        <taxon>Bacteria</taxon>
        <taxon>Pseudomonadati</taxon>
        <taxon>Spirochaetota</taxon>
        <taxon>Spirochaetia</taxon>
        <taxon>Spirochaetales</taxon>
        <taxon>Candidatus Gallitreponema</taxon>
    </lineage>
</organism>
<dbReference type="PANTHER" id="PTHR11635:SF152">
    <property type="entry name" value="CAMP-DEPENDENT PROTEIN KINASE TYPE I REGULATORY SUBUNIT-RELATED"/>
    <property type="match status" value="1"/>
</dbReference>
<name>A0A9D9N2Z7_9SPIR</name>
<dbReference type="GO" id="GO:0005952">
    <property type="term" value="C:cAMP-dependent protein kinase complex"/>
    <property type="evidence" value="ECO:0007669"/>
    <property type="project" value="InterPro"/>
</dbReference>
<dbReference type="GO" id="GO:0005829">
    <property type="term" value="C:cytosol"/>
    <property type="evidence" value="ECO:0007669"/>
    <property type="project" value="TreeGrafter"/>
</dbReference>
<dbReference type="GO" id="GO:0004862">
    <property type="term" value="F:cAMP-dependent protein kinase inhibitor activity"/>
    <property type="evidence" value="ECO:0007669"/>
    <property type="project" value="TreeGrafter"/>
</dbReference>
<dbReference type="InterPro" id="IPR050503">
    <property type="entry name" value="cAMP-dep_PK_reg_su-like"/>
</dbReference>
<dbReference type="SUPFAM" id="SSF51206">
    <property type="entry name" value="cAMP-binding domain-like"/>
    <property type="match status" value="1"/>
</dbReference>
<dbReference type="InterPro" id="IPR014710">
    <property type="entry name" value="RmlC-like_jellyroll"/>
</dbReference>
<dbReference type="GO" id="GO:0034236">
    <property type="term" value="F:protein kinase A catalytic subunit binding"/>
    <property type="evidence" value="ECO:0007669"/>
    <property type="project" value="TreeGrafter"/>
</dbReference>
<gene>
    <name evidence="2" type="ORF">IAA81_08540</name>
</gene>
<comment type="caution">
    <text evidence="2">The sequence shown here is derived from an EMBL/GenBank/DDBJ whole genome shotgun (WGS) entry which is preliminary data.</text>
</comment>
<dbReference type="Pfam" id="PF00027">
    <property type="entry name" value="cNMP_binding"/>
    <property type="match status" value="1"/>
</dbReference>
<evidence type="ECO:0000313" key="3">
    <source>
        <dbReference type="Proteomes" id="UP000823638"/>
    </source>
</evidence>
<protein>
    <submittedName>
        <fullName evidence="2">Cyclic nucleotide-binding domain-containing protein</fullName>
    </submittedName>
</protein>
<dbReference type="InterPro" id="IPR018490">
    <property type="entry name" value="cNMP-bd_dom_sf"/>
</dbReference>
<dbReference type="PROSITE" id="PS50042">
    <property type="entry name" value="CNMP_BINDING_3"/>
    <property type="match status" value="1"/>
</dbReference>
<dbReference type="EMBL" id="JADIMM010000099">
    <property type="protein sequence ID" value="MBO8458253.1"/>
    <property type="molecule type" value="Genomic_DNA"/>
</dbReference>
<dbReference type="AlphaFoldDB" id="A0A9D9N2Z7"/>
<dbReference type="GO" id="GO:0030552">
    <property type="term" value="F:cAMP binding"/>
    <property type="evidence" value="ECO:0007669"/>
    <property type="project" value="TreeGrafter"/>
</dbReference>
<sequence length="181" mass="20244">MKKIKIHSEALVASLIEIPFFQSLSRKDLEDLSEICDVETYEDGEWLIKEGSLSKKLFAILEGTVLISSKTESNKRVELATLEQGAIVGETSLFTKEPSTADVTAKGNLIVMGMSQKCFISFINSHQSAGLKMLTFIIYGLIEKLRESNKAMISEKELYVSLEDIESLKDLFPTTEDILEQ</sequence>
<dbReference type="Proteomes" id="UP000823638">
    <property type="component" value="Unassembled WGS sequence"/>
</dbReference>
<dbReference type="PANTHER" id="PTHR11635">
    <property type="entry name" value="CAMP-DEPENDENT PROTEIN KINASE REGULATORY CHAIN"/>
    <property type="match status" value="1"/>
</dbReference>
<evidence type="ECO:0000259" key="1">
    <source>
        <dbReference type="PROSITE" id="PS50042"/>
    </source>
</evidence>
<proteinExistence type="predicted"/>
<evidence type="ECO:0000313" key="2">
    <source>
        <dbReference type="EMBL" id="MBO8458253.1"/>
    </source>
</evidence>
<dbReference type="Gene3D" id="2.60.120.10">
    <property type="entry name" value="Jelly Rolls"/>
    <property type="match status" value="1"/>
</dbReference>
<feature type="domain" description="Cyclic nucleotide-binding" evidence="1">
    <location>
        <begin position="20"/>
        <end position="123"/>
    </location>
</feature>
<accession>A0A9D9N2Z7</accession>